<sequence length="137" mass="15773">MNGEAWLFIFAVLAAAALIFTSVFFIVSYSDLETDYINPIDLCNRLNAFVIPEHGLHAFLCLLFLLGFQWTCIVINAPLLAFNVNKIITNNWAHDATEIFRTLGGHKKESFIKLAFYLMCFFYYLYRMIVALIKDDV</sequence>
<comment type="similarity">
    <text evidence="2">Belongs to the cornichon family.</text>
</comment>
<reference evidence="7 8" key="1">
    <citation type="journal article" date="2016" name="Mol. Biol. Evol.">
        <title>Comparative Genomics of Early-Diverging Mushroom-Forming Fungi Provides Insights into the Origins of Lignocellulose Decay Capabilities.</title>
        <authorList>
            <person name="Nagy L.G."/>
            <person name="Riley R."/>
            <person name="Tritt A."/>
            <person name="Adam C."/>
            <person name="Daum C."/>
            <person name="Floudas D."/>
            <person name="Sun H."/>
            <person name="Yadav J.S."/>
            <person name="Pangilinan J."/>
            <person name="Larsson K.H."/>
            <person name="Matsuura K."/>
            <person name="Barry K."/>
            <person name="Labutti K."/>
            <person name="Kuo R."/>
            <person name="Ohm R.A."/>
            <person name="Bhattacharya S.S."/>
            <person name="Shirouzu T."/>
            <person name="Yoshinaga Y."/>
            <person name="Martin F.M."/>
            <person name="Grigoriev I.V."/>
            <person name="Hibbett D.S."/>
        </authorList>
    </citation>
    <scope>NUCLEOTIDE SEQUENCE [LARGE SCALE GENOMIC DNA]</scope>
    <source>
        <strain evidence="7 8">HHB12029</strain>
    </source>
</reference>
<dbReference type="InterPro" id="IPR003377">
    <property type="entry name" value="Cornichon"/>
</dbReference>
<keyword evidence="5 6" id="KW-0472">Membrane</keyword>
<evidence type="ECO:0000256" key="2">
    <source>
        <dbReference type="ARBA" id="ARBA00010095"/>
    </source>
</evidence>
<dbReference type="STRING" id="1314781.A0A165D1F8"/>
<proteinExistence type="inferred from homology"/>
<feature type="transmembrane region" description="Helical" evidence="6">
    <location>
        <begin position="114"/>
        <end position="133"/>
    </location>
</feature>
<dbReference type="AlphaFoldDB" id="A0A165D1F8"/>
<evidence type="ECO:0000256" key="3">
    <source>
        <dbReference type="ARBA" id="ARBA00022692"/>
    </source>
</evidence>
<dbReference type="Pfam" id="PF03311">
    <property type="entry name" value="Cornichon"/>
    <property type="match status" value="1"/>
</dbReference>
<dbReference type="PANTHER" id="PTHR12290">
    <property type="entry name" value="CORNICHON-RELATED"/>
    <property type="match status" value="1"/>
</dbReference>
<keyword evidence="3 6" id="KW-0812">Transmembrane</keyword>
<evidence type="ECO:0000256" key="4">
    <source>
        <dbReference type="ARBA" id="ARBA00022989"/>
    </source>
</evidence>
<dbReference type="GO" id="GO:0016192">
    <property type="term" value="P:vesicle-mediated transport"/>
    <property type="evidence" value="ECO:0007669"/>
    <property type="project" value="InterPro"/>
</dbReference>
<organism evidence="7 8">
    <name type="scientific">Exidia glandulosa HHB12029</name>
    <dbReference type="NCBI Taxonomy" id="1314781"/>
    <lineage>
        <taxon>Eukaryota</taxon>
        <taxon>Fungi</taxon>
        <taxon>Dikarya</taxon>
        <taxon>Basidiomycota</taxon>
        <taxon>Agaricomycotina</taxon>
        <taxon>Agaricomycetes</taxon>
        <taxon>Auriculariales</taxon>
        <taxon>Exidiaceae</taxon>
        <taxon>Exidia</taxon>
    </lineage>
</organism>
<dbReference type="SMART" id="SM01398">
    <property type="entry name" value="Cornichon"/>
    <property type="match status" value="1"/>
</dbReference>
<dbReference type="GO" id="GO:0016020">
    <property type="term" value="C:membrane"/>
    <property type="evidence" value="ECO:0007669"/>
    <property type="project" value="UniProtKB-SubCell"/>
</dbReference>
<evidence type="ECO:0000256" key="6">
    <source>
        <dbReference type="SAM" id="Phobius"/>
    </source>
</evidence>
<dbReference type="Proteomes" id="UP000077266">
    <property type="component" value="Unassembled WGS sequence"/>
</dbReference>
<dbReference type="OrthoDB" id="434393at2759"/>
<keyword evidence="4 6" id="KW-1133">Transmembrane helix</keyword>
<gene>
    <name evidence="7" type="ORF">EXIGLDRAFT_308967</name>
</gene>
<evidence type="ECO:0000256" key="5">
    <source>
        <dbReference type="ARBA" id="ARBA00023136"/>
    </source>
</evidence>
<comment type="subcellular location">
    <subcellularLocation>
        <location evidence="1">Membrane</location>
        <topology evidence="1">Multi-pass membrane protein</topology>
    </subcellularLocation>
</comment>
<accession>A0A165D1F8</accession>
<dbReference type="FunCoup" id="A0A165D1F8">
    <property type="interactions" value="592"/>
</dbReference>
<keyword evidence="8" id="KW-1185">Reference proteome</keyword>
<evidence type="ECO:0000313" key="8">
    <source>
        <dbReference type="Proteomes" id="UP000077266"/>
    </source>
</evidence>
<protein>
    <submittedName>
        <fullName evidence="7">Cornichon</fullName>
    </submittedName>
</protein>
<feature type="transmembrane region" description="Helical" evidence="6">
    <location>
        <begin position="56"/>
        <end position="82"/>
    </location>
</feature>
<dbReference type="InterPro" id="IPR033466">
    <property type="entry name" value="Cornichon_conserved"/>
</dbReference>
<dbReference type="InParanoid" id="A0A165D1F8"/>
<evidence type="ECO:0000256" key="1">
    <source>
        <dbReference type="ARBA" id="ARBA00004141"/>
    </source>
</evidence>
<name>A0A165D1F8_EXIGL</name>
<evidence type="ECO:0000313" key="7">
    <source>
        <dbReference type="EMBL" id="KZV83626.1"/>
    </source>
</evidence>
<feature type="transmembrane region" description="Helical" evidence="6">
    <location>
        <begin position="7"/>
        <end position="29"/>
    </location>
</feature>
<dbReference type="EMBL" id="KV426262">
    <property type="protein sequence ID" value="KZV83626.1"/>
    <property type="molecule type" value="Genomic_DNA"/>
</dbReference>
<dbReference type="PROSITE" id="PS01340">
    <property type="entry name" value="CORNICHON"/>
    <property type="match status" value="1"/>
</dbReference>